<comment type="similarity">
    <text evidence="5">Belongs to the zinc-containing alcohol dehydrogenase family.</text>
</comment>
<reference evidence="7 8" key="1">
    <citation type="submission" date="2018-11" db="EMBL/GenBank/DDBJ databases">
        <title>Genome sequence of Apiotrichum porosum DSM 27194.</title>
        <authorList>
            <person name="Aliyu H."/>
            <person name="Gorte O."/>
            <person name="Ochsenreither K."/>
        </authorList>
    </citation>
    <scope>NUCLEOTIDE SEQUENCE [LARGE SCALE GENOMIC DNA]</scope>
    <source>
        <strain evidence="7 8">DSM 27194</strain>
    </source>
</reference>
<accession>A0A427XT41</accession>
<dbReference type="GO" id="GO:0008270">
    <property type="term" value="F:zinc ion binding"/>
    <property type="evidence" value="ECO:0007669"/>
    <property type="project" value="InterPro"/>
</dbReference>
<dbReference type="Pfam" id="PF00107">
    <property type="entry name" value="ADH_zinc_N"/>
    <property type="match status" value="1"/>
</dbReference>
<dbReference type="AlphaFoldDB" id="A0A427XT41"/>
<sequence>MSTASAPETFDSWVGHDVTDVVKGELKFEPVPVKPWDEDDIDVKVTHCGLCGSDFSMLAGHFFPLLPQQVCGHEIVGEVTRIGSQVKDVKVGDRVGIGAQCDGCLECEWCVKGEEQFCPQMTFTLGAPYPRGNAKGTFSHGGFAKYWRGPARFAIPIPASLDSAEAAPLLCAGATVYSPLKYYGAGPGKNIGVVGIGGLGHVAVMLAKAMGASVTVLSRGEAKRDEAKQLGADDYIPTTKDAAADVKGRERSLDFIICTINPESLPASDYMTMLKPRGTFVLLGIVPKPLELSTMGMVVGVSGIAGSQIGSPAELKELMEFAAKHKIRPWVQKCSMDNINQAMADYQAGKPKYRIVLVNTDNGGTL</sequence>
<dbReference type="PROSITE" id="PS00059">
    <property type="entry name" value="ADH_ZINC"/>
    <property type="match status" value="1"/>
</dbReference>
<evidence type="ECO:0000259" key="6">
    <source>
        <dbReference type="SMART" id="SM00829"/>
    </source>
</evidence>
<comment type="caution">
    <text evidence="7">The sequence shown here is derived from an EMBL/GenBank/DDBJ whole genome shotgun (WGS) entry which is preliminary data.</text>
</comment>
<dbReference type="PANTHER" id="PTHR42683">
    <property type="entry name" value="ALDEHYDE REDUCTASE"/>
    <property type="match status" value="1"/>
</dbReference>
<dbReference type="RefSeq" id="XP_028476442.1">
    <property type="nucleotide sequence ID" value="XM_028623509.1"/>
</dbReference>
<dbReference type="InterPro" id="IPR013154">
    <property type="entry name" value="ADH-like_N"/>
</dbReference>
<dbReference type="STRING" id="105984.A0A427XT41"/>
<keyword evidence="8" id="KW-1185">Reference proteome</keyword>
<dbReference type="SUPFAM" id="SSF50129">
    <property type="entry name" value="GroES-like"/>
    <property type="match status" value="1"/>
</dbReference>
<keyword evidence="3 5" id="KW-0862">Zinc</keyword>
<feature type="domain" description="Enoyl reductase (ER)" evidence="6">
    <location>
        <begin position="24"/>
        <end position="357"/>
    </location>
</feature>
<dbReference type="Gene3D" id="3.90.180.10">
    <property type="entry name" value="Medium-chain alcohol dehydrogenases, catalytic domain"/>
    <property type="match status" value="1"/>
</dbReference>
<evidence type="ECO:0000256" key="5">
    <source>
        <dbReference type="RuleBase" id="RU361277"/>
    </source>
</evidence>
<evidence type="ECO:0000313" key="8">
    <source>
        <dbReference type="Proteomes" id="UP000279236"/>
    </source>
</evidence>
<dbReference type="GeneID" id="39592732"/>
<dbReference type="SUPFAM" id="SSF51735">
    <property type="entry name" value="NAD(P)-binding Rossmann-fold domains"/>
    <property type="match status" value="1"/>
</dbReference>
<dbReference type="Proteomes" id="UP000279236">
    <property type="component" value="Unassembled WGS sequence"/>
</dbReference>
<keyword evidence="2 5" id="KW-0479">Metal-binding</keyword>
<dbReference type="InterPro" id="IPR011032">
    <property type="entry name" value="GroES-like_sf"/>
</dbReference>
<name>A0A427XT41_9TREE</name>
<dbReference type="EMBL" id="RSCE01000006">
    <property type="protein sequence ID" value="RSH81987.1"/>
    <property type="molecule type" value="Genomic_DNA"/>
</dbReference>
<keyword evidence="4" id="KW-0560">Oxidoreductase</keyword>
<dbReference type="SMART" id="SM00829">
    <property type="entry name" value="PKS_ER"/>
    <property type="match status" value="1"/>
</dbReference>
<dbReference type="InterPro" id="IPR013149">
    <property type="entry name" value="ADH-like_C"/>
</dbReference>
<dbReference type="InterPro" id="IPR020843">
    <property type="entry name" value="ER"/>
</dbReference>
<dbReference type="CDD" id="cd05283">
    <property type="entry name" value="CAD1"/>
    <property type="match status" value="1"/>
</dbReference>
<dbReference type="GO" id="GO:0016616">
    <property type="term" value="F:oxidoreductase activity, acting on the CH-OH group of donors, NAD or NADP as acceptor"/>
    <property type="evidence" value="ECO:0007669"/>
    <property type="project" value="InterPro"/>
</dbReference>
<evidence type="ECO:0000313" key="7">
    <source>
        <dbReference type="EMBL" id="RSH81987.1"/>
    </source>
</evidence>
<dbReference type="FunFam" id="3.40.50.720:FF:000022">
    <property type="entry name" value="Cinnamyl alcohol dehydrogenase"/>
    <property type="match status" value="1"/>
</dbReference>
<proteinExistence type="inferred from homology"/>
<comment type="cofactor">
    <cofactor evidence="1 5">
        <name>Zn(2+)</name>
        <dbReference type="ChEBI" id="CHEBI:29105"/>
    </cofactor>
</comment>
<dbReference type="OrthoDB" id="1879366at2759"/>
<dbReference type="InterPro" id="IPR047109">
    <property type="entry name" value="CAD-like"/>
</dbReference>
<dbReference type="InterPro" id="IPR036291">
    <property type="entry name" value="NAD(P)-bd_dom_sf"/>
</dbReference>
<evidence type="ECO:0000256" key="2">
    <source>
        <dbReference type="ARBA" id="ARBA00022723"/>
    </source>
</evidence>
<protein>
    <recommendedName>
        <fullName evidence="6">Enoyl reductase (ER) domain-containing protein</fullName>
    </recommendedName>
</protein>
<evidence type="ECO:0000256" key="1">
    <source>
        <dbReference type="ARBA" id="ARBA00001947"/>
    </source>
</evidence>
<organism evidence="7 8">
    <name type="scientific">Apiotrichum porosum</name>
    <dbReference type="NCBI Taxonomy" id="105984"/>
    <lineage>
        <taxon>Eukaryota</taxon>
        <taxon>Fungi</taxon>
        <taxon>Dikarya</taxon>
        <taxon>Basidiomycota</taxon>
        <taxon>Agaricomycotina</taxon>
        <taxon>Tremellomycetes</taxon>
        <taxon>Trichosporonales</taxon>
        <taxon>Trichosporonaceae</taxon>
        <taxon>Apiotrichum</taxon>
    </lineage>
</organism>
<evidence type="ECO:0000256" key="3">
    <source>
        <dbReference type="ARBA" id="ARBA00022833"/>
    </source>
</evidence>
<dbReference type="Gene3D" id="3.40.50.720">
    <property type="entry name" value="NAD(P)-binding Rossmann-like Domain"/>
    <property type="match status" value="1"/>
</dbReference>
<gene>
    <name evidence="7" type="ORF">EHS24_008189</name>
</gene>
<evidence type="ECO:0000256" key="4">
    <source>
        <dbReference type="ARBA" id="ARBA00023002"/>
    </source>
</evidence>
<dbReference type="Pfam" id="PF08240">
    <property type="entry name" value="ADH_N"/>
    <property type="match status" value="1"/>
</dbReference>
<dbReference type="InterPro" id="IPR002328">
    <property type="entry name" value="ADH_Zn_CS"/>
</dbReference>